<dbReference type="InterPro" id="IPR036291">
    <property type="entry name" value="NAD(P)-bd_dom_sf"/>
</dbReference>
<dbReference type="SUPFAM" id="SSF51735">
    <property type="entry name" value="NAD(P)-binding Rossmann-fold domains"/>
    <property type="match status" value="1"/>
</dbReference>
<dbReference type="Pfam" id="PF02826">
    <property type="entry name" value="2-Hacid_dh_C"/>
    <property type="match status" value="1"/>
</dbReference>
<dbReference type="PROSITE" id="PS00065">
    <property type="entry name" value="D_2_HYDROXYACID_DH_1"/>
    <property type="match status" value="1"/>
</dbReference>
<dbReference type="Gene3D" id="3.40.50.720">
    <property type="entry name" value="NAD(P)-binding Rossmann-like Domain"/>
    <property type="match status" value="2"/>
</dbReference>
<gene>
    <name evidence="6" type="ORF">D5396_14480</name>
</gene>
<sequence length="314" mass="32986">MTIALLSHVPLDAGYPERFAAAGFTLHFATTPGQRATLSCELAQQIQAVLTIGSIGLSDAEMATMPQLEIICAQGVGYEHIDVAAAKSRGIHVTHGPGTNNSSVADHTLALMLAITRRIPQFDQAVRGGEWNKARWNVPGMAGKKLGVVGLGNIGALIARRAAGGFDMAIGYHNRKPQADTAYTYFHSVTELAAWADYLVVATPGGKNTVRLVDAAVLRALGAEGFLINIARGSVVDTDALTASLQSHEIAGAALDVVDGEPQVPPVLLTLDNLVITPHVAGRSPESVENMLALVLDNLSAHFSARPVLTPVPE</sequence>
<comment type="caution">
    <text evidence="6">The sequence shown here is derived from an EMBL/GenBank/DDBJ whole genome shotgun (WGS) entry which is preliminary data.</text>
</comment>
<keyword evidence="7" id="KW-1185">Reference proteome</keyword>
<evidence type="ECO:0000256" key="2">
    <source>
        <dbReference type="ARBA" id="ARBA00023027"/>
    </source>
</evidence>
<reference evidence="6 7" key="1">
    <citation type="submission" date="2018-09" db="EMBL/GenBank/DDBJ databases">
        <authorList>
            <person name="Le Fleche-Mateos A."/>
        </authorList>
    </citation>
    <scope>NUCLEOTIDE SEQUENCE [LARGE SCALE GENOMIC DNA]</scope>
    <source>
        <strain evidence="6 7">DSM 30078</strain>
    </source>
</reference>
<dbReference type="Proteomes" id="UP000284119">
    <property type="component" value="Unassembled WGS sequence"/>
</dbReference>
<dbReference type="EMBL" id="RAHG01000006">
    <property type="protein sequence ID" value="RJT12348.1"/>
    <property type="molecule type" value="Genomic_DNA"/>
</dbReference>
<evidence type="ECO:0000259" key="5">
    <source>
        <dbReference type="Pfam" id="PF02826"/>
    </source>
</evidence>
<dbReference type="SUPFAM" id="SSF52283">
    <property type="entry name" value="Formate/glycerate dehydrogenase catalytic domain-like"/>
    <property type="match status" value="1"/>
</dbReference>
<evidence type="ECO:0000313" key="7">
    <source>
        <dbReference type="Proteomes" id="UP000284119"/>
    </source>
</evidence>
<dbReference type="PANTHER" id="PTHR10996:SF178">
    <property type="entry name" value="2-HYDROXYACID DEHYDROGENASE YGL185C-RELATED"/>
    <property type="match status" value="1"/>
</dbReference>
<evidence type="ECO:0000256" key="1">
    <source>
        <dbReference type="ARBA" id="ARBA00023002"/>
    </source>
</evidence>
<feature type="domain" description="D-isomer specific 2-hydroxyacid dehydrogenase NAD-binding" evidence="5">
    <location>
        <begin position="109"/>
        <end position="281"/>
    </location>
</feature>
<evidence type="ECO:0000256" key="3">
    <source>
        <dbReference type="RuleBase" id="RU003719"/>
    </source>
</evidence>
<dbReference type="PANTHER" id="PTHR10996">
    <property type="entry name" value="2-HYDROXYACID DEHYDROGENASE-RELATED"/>
    <property type="match status" value="1"/>
</dbReference>
<dbReference type="Pfam" id="PF00389">
    <property type="entry name" value="2-Hacid_dh"/>
    <property type="match status" value="1"/>
</dbReference>
<keyword evidence="2" id="KW-0520">NAD</keyword>
<name>A0ABX9P1S0_9GAMM</name>
<dbReference type="InterPro" id="IPR050223">
    <property type="entry name" value="D-isomer_2-hydroxyacid_DH"/>
</dbReference>
<accession>A0ABX9P1S0</accession>
<dbReference type="InterPro" id="IPR006139">
    <property type="entry name" value="D-isomer_2_OHA_DH_cat_dom"/>
</dbReference>
<dbReference type="InterPro" id="IPR006140">
    <property type="entry name" value="D-isomer_DH_NAD-bd"/>
</dbReference>
<evidence type="ECO:0000259" key="4">
    <source>
        <dbReference type="Pfam" id="PF00389"/>
    </source>
</evidence>
<dbReference type="GeneID" id="88080946"/>
<evidence type="ECO:0000313" key="6">
    <source>
        <dbReference type="EMBL" id="RJT12348.1"/>
    </source>
</evidence>
<keyword evidence="1 3" id="KW-0560">Oxidoreductase</keyword>
<dbReference type="RefSeq" id="WP_112167735.1">
    <property type="nucleotide sequence ID" value="NZ_CP065024.1"/>
</dbReference>
<proteinExistence type="inferred from homology"/>
<dbReference type="CDD" id="cd12156">
    <property type="entry name" value="HPPR"/>
    <property type="match status" value="1"/>
</dbReference>
<protein>
    <submittedName>
        <fullName evidence="6">2-hydroxyacid dehydrogenase</fullName>
    </submittedName>
</protein>
<feature type="domain" description="D-isomer specific 2-hydroxyacid dehydrogenase catalytic" evidence="4">
    <location>
        <begin position="19"/>
        <end position="312"/>
    </location>
</feature>
<organism evidence="6 7">
    <name type="scientific">Rahnella inusitata</name>
    <dbReference type="NCBI Taxonomy" id="58169"/>
    <lineage>
        <taxon>Bacteria</taxon>
        <taxon>Pseudomonadati</taxon>
        <taxon>Pseudomonadota</taxon>
        <taxon>Gammaproteobacteria</taxon>
        <taxon>Enterobacterales</taxon>
        <taxon>Yersiniaceae</taxon>
        <taxon>Rahnella</taxon>
    </lineage>
</organism>
<dbReference type="InterPro" id="IPR029752">
    <property type="entry name" value="D-isomer_DH_CS1"/>
</dbReference>
<comment type="similarity">
    <text evidence="3">Belongs to the D-isomer specific 2-hydroxyacid dehydrogenase family.</text>
</comment>